<dbReference type="GO" id="GO:0015940">
    <property type="term" value="P:pantothenate biosynthetic process"/>
    <property type="evidence" value="ECO:0007669"/>
    <property type="project" value="InterPro"/>
</dbReference>
<feature type="domain" description="Ketopantoate reductase C-terminal" evidence="6">
    <location>
        <begin position="191"/>
        <end position="313"/>
    </location>
</feature>
<evidence type="ECO:0000256" key="2">
    <source>
        <dbReference type="ARBA" id="ARBA00022857"/>
    </source>
</evidence>
<dbReference type="RefSeq" id="XP_033672318.1">
    <property type="nucleotide sequence ID" value="XM_033815721.1"/>
</dbReference>
<keyword evidence="2 4" id="KW-0521">NADP</keyword>
<dbReference type="Gene3D" id="3.40.50.720">
    <property type="entry name" value="NAD(P)-binding Rossmann-like Domain"/>
    <property type="match status" value="1"/>
</dbReference>
<keyword evidence="8" id="KW-1185">Reference proteome</keyword>
<dbReference type="PANTHER" id="PTHR21708:SF40">
    <property type="entry name" value="REDUCTASE FAMILY PROTEIN, PUTATIVE (AFU_ORTHOLOGUE AFUA_2G14497)-RELATED"/>
    <property type="match status" value="1"/>
</dbReference>
<evidence type="ECO:0000256" key="1">
    <source>
        <dbReference type="ARBA" id="ARBA00007870"/>
    </source>
</evidence>
<dbReference type="GeneID" id="54568993"/>
<dbReference type="GO" id="GO:0008677">
    <property type="term" value="F:2-dehydropantoate 2-reductase activity"/>
    <property type="evidence" value="ECO:0007669"/>
    <property type="project" value="UniProtKB-EC"/>
</dbReference>
<organism evidence="7 8">
    <name type="scientific">Zasmidium cellare ATCC 36951</name>
    <dbReference type="NCBI Taxonomy" id="1080233"/>
    <lineage>
        <taxon>Eukaryota</taxon>
        <taxon>Fungi</taxon>
        <taxon>Dikarya</taxon>
        <taxon>Ascomycota</taxon>
        <taxon>Pezizomycotina</taxon>
        <taxon>Dothideomycetes</taxon>
        <taxon>Dothideomycetidae</taxon>
        <taxon>Mycosphaerellales</taxon>
        <taxon>Mycosphaerellaceae</taxon>
        <taxon>Zasmidium</taxon>
    </lineage>
</organism>
<evidence type="ECO:0000256" key="4">
    <source>
        <dbReference type="RuleBase" id="RU362068"/>
    </source>
</evidence>
<dbReference type="Proteomes" id="UP000799537">
    <property type="component" value="Unassembled WGS sequence"/>
</dbReference>
<feature type="domain" description="Ketopantoate reductase N-terminal" evidence="5">
    <location>
        <begin position="6"/>
        <end position="150"/>
    </location>
</feature>
<dbReference type="InterPro" id="IPR013328">
    <property type="entry name" value="6PGD_dom2"/>
</dbReference>
<dbReference type="Pfam" id="PF08546">
    <property type="entry name" value="ApbA_C"/>
    <property type="match status" value="1"/>
</dbReference>
<comment type="similarity">
    <text evidence="1 4">Belongs to the ketopantoate reductase family.</text>
</comment>
<comment type="catalytic activity">
    <reaction evidence="4">
        <text>(R)-pantoate + NADP(+) = 2-dehydropantoate + NADPH + H(+)</text>
        <dbReference type="Rhea" id="RHEA:16233"/>
        <dbReference type="ChEBI" id="CHEBI:11561"/>
        <dbReference type="ChEBI" id="CHEBI:15378"/>
        <dbReference type="ChEBI" id="CHEBI:15980"/>
        <dbReference type="ChEBI" id="CHEBI:57783"/>
        <dbReference type="ChEBI" id="CHEBI:58349"/>
        <dbReference type="EC" id="1.1.1.169"/>
    </reaction>
</comment>
<protein>
    <recommendedName>
        <fullName evidence="4">2-dehydropantoate 2-reductase</fullName>
        <ecNumber evidence="4">1.1.1.169</ecNumber>
    </recommendedName>
    <alternativeName>
        <fullName evidence="4">Ketopantoate reductase</fullName>
    </alternativeName>
</protein>
<proteinExistence type="inferred from homology"/>
<evidence type="ECO:0000256" key="3">
    <source>
        <dbReference type="ARBA" id="ARBA00023002"/>
    </source>
</evidence>
<dbReference type="NCBIfam" id="TIGR00745">
    <property type="entry name" value="apbA_panE"/>
    <property type="match status" value="1"/>
</dbReference>
<dbReference type="InterPro" id="IPR051402">
    <property type="entry name" value="KPR-Related"/>
</dbReference>
<dbReference type="EC" id="1.1.1.169" evidence="4"/>
<dbReference type="SUPFAM" id="SSF48179">
    <property type="entry name" value="6-phosphogluconate dehydrogenase C-terminal domain-like"/>
    <property type="match status" value="1"/>
</dbReference>
<dbReference type="OrthoDB" id="3609at2759"/>
<keyword evidence="3 4" id="KW-0560">Oxidoreductase</keyword>
<dbReference type="InterPro" id="IPR008927">
    <property type="entry name" value="6-PGluconate_DH-like_C_sf"/>
</dbReference>
<dbReference type="InterPro" id="IPR003710">
    <property type="entry name" value="ApbA"/>
</dbReference>
<dbReference type="InterPro" id="IPR013752">
    <property type="entry name" value="KPA_reductase"/>
</dbReference>
<dbReference type="EMBL" id="ML993583">
    <property type="protein sequence ID" value="KAF2171429.1"/>
    <property type="molecule type" value="Genomic_DNA"/>
</dbReference>
<name>A0A6A6D023_ZASCE</name>
<dbReference type="GO" id="GO:0005737">
    <property type="term" value="C:cytoplasm"/>
    <property type="evidence" value="ECO:0007669"/>
    <property type="project" value="TreeGrafter"/>
</dbReference>
<sequence>MERVEVLIYGAGAIGSILGWRLAQHETTRVSVLCRSNHDDVKQNGIFIQSILWGDGHFIPDEVLRAGAALPNRDFDYIILANKIKTEEDVAVMIRDLKSLVRDSTTIVSAQNGMDNEVPLREAFPENTILSSICNLVCTQTQPGLVEQVATIKTHAFHLGVYDHREVAVSAHLLRRDRLASMDPHFVVIHNVHEERWQKLIFNSSWNSMTALAGLDTHELFCHPMLVHIVRQLAIEARSVGVASGVKLPVTLPDKIIEIAKGSGPIVTSTLSDARNGRMLEVKPITGYLVNQAARLGISIPWMSAVYDRLRQINRPLADESHEPQCAAE</sequence>
<comment type="function">
    <text evidence="4">Catalyzes the NADPH-dependent reduction of ketopantoate into pantoic acid.</text>
</comment>
<accession>A0A6A6D023</accession>
<dbReference type="PANTHER" id="PTHR21708">
    <property type="entry name" value="PROBABLE 2-DEHYDROPANTOATE 2-REDUCTASE"/>
    <property type="match status" value="1"/>
</dbReference>
<dbReference type="InterPro" id="IPR013332">
    <property type="entry name" value="KPR_N"/>
</dbReference>
<reference evidence="7" key="1">
    <citation type="journal article" date="2020" name="Stud. Mycol.">
        <title>101 Dothideomycetes genomes: a test case for predicting lifestyles and emergence of pathogens.</title>
        <authorList>
            <person name="Haridas S."/>
            <person name="Albert R."/>
            <person name="Binder M."/>
            <person name="Bloem J."/>
            <person name="Labutti K."/>
            <person name="Salamov A."/>
            <person name="Andreopoulos B."/>
            <person name="Baker S."/>
            <person name="Barry K."/>
            <person name="Bills G."/>
            <person name="Bluhm B."/>
            <person name="Cannon C."/>
            <person name="Castanera R."/>
            <person name="Culley D."/>
            <person name="Daum C."/>
            <person name="Ezra D."/>
            <person name="Gonzalez J."/>
            <person name="Henrissat B."/>
            <person name="Kuo A."/>
            <person name="Liang C."/>
            <person name="Lipzen A."/>
            <person name="Lutzoni F."/>
            <person name="Magnuson J."/>
            <person name="Mondo S."/>
            <person name="Nolan M."/>
            <person name="Ohm R."/>
            <person name="Pangilinan J."/>
            <person name="Park H.-J."/>
            <person name="Ramirez L."/>
            <person name="Alfaro M."/>
            <person name="Sun H."/>
            <person name="Tritt A."/>
            <person name="Yoshinaga Y."/>
            <person name="Zwiers L.-H."/>
            <person name="Turgeon B."/>
            <person name="Goodwin S."/>
            <person name="Spatafora J."/>
            <person name="Crous P."/>
            <person name="Grigoriev I."/>
        </authorList>
    </citation>
    <scope>NUCLEOTIDE SEQUENCE</scope>
    <source>
        <strain evidence="7">ATCC 36951</strain>
    </source>
</reference>
<evidence type="ECO:0000259" key="5">
    <source>
        <dbReference type="Pfam" id="PF02558"/>
    </source>
</evidence>
<dbReference type="AlphaFoldDB" id="A0A6A6D023"/>
<dbReference type="FunFam" id="1.10.1040.10:FF:000017">
    <property type="entry name" value="2-dehydropantoate 2-reductase"/>
    <property type="match status" value="1"/>
</dbReference>
<evidence type="ECO:0000259" key="6">
    <source>
        <dbReference type="Pfam" id="PF08546"/>
    </source>
</evidence>
<evidence type="ECO:0000313" key="7">
    <source>
        <dbReference type="EMBL" id="KAF2171429.1"/>
    </source>
</evidence>
<evidence type="ECO:0000313" key="8">
    <source>
        <dbReference type="Proteomes" id="UP000799537"/>
    </source>
</evidence>
<dbReference type="Gene3D" id="1.10.1040.10">
    <property type="entry name" value="N-(1-d-carboxylethyl)-l-norvaline Dehydrogenase, domain 2"/>
    <property type="match status" value="1"/>
</dbReference>
<gene>
    <name evidence="7" type="ORF">M409DRAFT_63704</name>
</gene>
<dbReference type="Pfam" id="PF02558">
    <property type="entry name" value="ApbA"/>
    <property type="match status" value="1"/>
</dbReference>